<dbReference type="InterPro" id="IPR013033">
    <property type="entry name" value="MinC"/>
</dbReference>
<dbReference type="RefSeq" id="WP_244442067.1">
    <property type="nucleotide sequence ID" value="NZ_CBLX010000013.1"/>
</dbReference>
<dbReference type="InterPro" id="IPR016098">
    <property type="entry name" value="CAP/MinC_C"/>
</dbReference>
<feature type="domain" description="Septum formation inhibitor MinC C-terminal" evidence="7">
    <location>
        <begin position="145"/>
        <end position="245"/>
    </location>
</feature>
<dbReference type="AlphaFoldDB" id="A0A060QGR7"/>
<evidence type="ECO:0000259" key="7">
    <source>
        <dbReference type="Pfam" id="PF03775"/>
    </source>
</evidence>
<comment type="function">
    <text evidence="5 6">Cell division inhibitor that blocks the formation of polar Z ring septums. Rapidly oscillates between the poles of the cell to destabilize FtsZ filaments that have formed before they mature into polar Z rings. Prevents FtsZ polymerization.</text>
</comment>
<evidence type="ECO:0000256" key="3">
    <source>
        <dbReference type="ARBA" id="ARBA00023210"/>
    </source>
</evidence>
<keyword evidence="4 6" id="KW-0131">Cell cycle</keyword>
<dbReference type="EMBL" id="CBLX010000013">
    <property type="protein sequence ID" value="CDG40120.1"/>
    <property type="molecule type" value="Genomic_DNA"/>
</dbReference>
<sequence>MTDQMTRAETDLAAATAPMRIRARGRSFLALVLSPEAPLADWLLGLDNQIARSVGFFAGRPVILDLGLLAPEAEGLDSLQQDLEARGIHMIGIEGADRSWVQLKEWNWPAALGGGRASGAVEFPEAEGDTPPPVMAPTQRAETLIIDRAIRSGQSIMHLDGDIVIIGSVASGAELIAGGSIHIYGALRGRAIAGVGGQPGARIFASRMQAELLAIDGFYMIAEEIAPDLHDQSAQALLSEDRVIVTRLG</sequence>
<dbReference type="HAMAP" id="MF_00267">
    <property type="entry name" value="MinC"/>
    <property type="match status" value="1"/>
</dbReference>
<dbReference type="Proteomes" id="UP000027583">
    <property type="component" value="Unassembled WGS sequence"/>
</dbReference>
<dbReference type="GO" id="GO:0000902">
    <property type="term" value="P:cell morphogenesis"/>
    <property type="evidence" value="ECO:0007669"/>
    <property type="project" value="InterPro"/>
</dbReference>
<dbReference type="GO" id="GO:0000917">
    <property type="term" value="P:division septum assembly"/>
    <property type="evidence" value="ECO:0007669"/>
    <property type="project" value="UniProtKB-KW"/>
</dbReference>
<reference evidence="8 9" key="1">
    <citation type="journal article" date="2014" name="Genome Biol. Evol.">
        <title>Acetic acid bacteria genomes reveal functional traits for adaptation to life in insect guts.</title>
        <authorList>
            <person name="Chouaia B."/>
            <person name="Gaiarsa S."/>
            <person name="Crotti E."/>
            <person name="Comandatore F."/>
            <person name="Degli Esposti M."/>
            <person name="Ricci I."/>
            <person name="Alma A."/>
            <person name="Favia G."/>
            <person name="Bandi C."/>
            <person name="Daffonchio D."/>
        </authorList>
    </citation>
    <scope>NUCLEOTIDE SEQUENCE [LARGE SCALE GENOMIC DNA]</scope>
    <source>
        <strain evidence="8 9">SF2.1</strain>
    </source>
</reference>
<gene>
    <name evidence="6" type="primary">minC</name>
    <name evidence="8" type="ORF">ASAP_2075</name>
</gene>
<proteinExistence type="inferred from homology"/>
<evidence type="ECO:0000313" key="8">
    <source>
        <dbReference type="EMBL" id="CDG40120.1"/>
    </source>
</evidence>
<dbReference type="Gene3D" id="3.30.70.260">
    <property type="match status" value="1"/>
</dbReference>
<evidence type="ECO:0000313" key="9">
    <source>
        <dbReference type="Proteomes" id="UP000027583"/>
    </source>
</evidence>
<protein>
    <recommendedName>
        <fullName evidence="6">Probable septum site-determining protein MinC</fullName>
    </recommendedName>
</protein>
<dbReference type="GO" id="GO:1901891">
    <property type="term" value="P:regulation of cell septum assembly"/>
    <property type="evidence" value="ECO:0007669"/>
    <property type="project" value="InterPro"/>
</dbReference>
<evidence type="ECO:0000256" key="2">
    <source>
        <dbReference type="ARBA" id="ARBA00022618"/>
    </source>
</evidence>
<dbReference type="PANTHER" id="PTHR34108:SF1">
    <property type="entry name" value="SEPTUM SITE-DETERMINING PROTEIN MINC"/>
    <property type="match status" value="1"/>
</dbReference>
<dbReference type="InterPro" id="IPR036145">
    <property type="entry name" value="MinC_C_sf"/>
</dbReference>
<keyword evidence="3 6" id="KW-0717">Septation</keyword>
<name>A0A060QGR7_9PROT</name>
<comment type="subunit">
    <text evidence="6">Interacts with MinD and FtsZ.</text>
</comment>
<evidence type="ECO:0000256" key="1">
    <source>
        <dbReference type="ARBA" id="ARBA00006291"/>
    </source>
</evidence>
<evidence type="ECO:0000256" key="5">
    <source>
        <dbReference type="ARBA" id="ARBA00025606"/>
    </source>
</evidence>
<dbReference type="Pfam" id="PF03775">
    <property type="entry name" value="MinC_C"/>
    <property type="match status" value="1"/>
</dbReference>
<dbReference type="NCBIfam" id="TIGR01222">
    <property type="entry name" value="minC"/>
    <property type="match status" value="1"/>
</dbReference>
<evidence type="ECO:0000256" key="6">
    <source>
        <dbReference type="HAMAP-Rule" id="MF_00267"/>
    </source>
</evidence>
<comment type="similarity">
    <text evidence="1 6">Belongs to the MinC family.</text>
</comment>
<accession>A0A060QGR7</accession>
<dbReference type="SUPFAM" id="SSF63848">
    <property type="entry name" value="Cell-division inhibitor MinC, C-terminal domain"/>
    <property type="match status" value="1"/>
</dbReference>
<organism evidence="8 9">
    <name type="scientific">Asaia bogorensis</name>
    <dbReference type="NCBI Taxonomy" id="91915"/>
    <lineage>
        <taxon>Bacteria</taxon>
        <taxon>Pseudomonadati</taxon>
        <taxon>Pseudomonadota</taxon>
        <taxon>Alphaproteobacteria</taxon>
        <taxon>Acetobacterales</taxon>
        <taxon>Acetobacteraceae</taxon>
        <taxon>Asaia</taxon>
    </lineage>
</organism>
<dbReference type="eggNOG" id="COG0850">
    <property type="taxonomic scope" value="Bacteria"/>
</dbReference>
<dbReference type="InterPro" id="IPR005526">
    <property type="entry name" value="Septum_form_inhib_MinC_C"/>
</dbReference>
<reference evidence="8 9" key="2">
    <citation type="journal article" date="2014" name="PLoS ONE">
        <title>Evolution of mitochondria reconstructed from the energy metabolism of living bacteria.</title>
        <authorList>
            <person name="Degli Esposti M."/>
            <person name="Chouaia B."/>
            <person name="Comandatore F."/>
            <person name="Crotti E."/>
            <person name="Sassera D."/>
            <person name="Lievens P.M."/>
            <person name="Daffonchio D."/>
            <person name="Bandi C."/>
        </authorList>
    </citation>
    <scope>NUCLEOTIDE SEQUENCE [LARGE SCALE GENOMIC DNA]</scope>
    <source>
        <strain evidence="8 9">SF2.1</strain>
    </source>
</reference>
<keyword evidence="2 6" id="KW-0132">Cell division</keyword>
<comment type="caution">
    <text evidence="8">The sequence shown here is derived from an EMBL/GenBank/DDBJ whole genome shotgun (WGS) entry which is preliminary data.</text>
</comment>
<dbReference type="Gene3D" id="2.160.20.70">
    <property type="match status" value="1"/>
</dbReference>
<dbReference type="PANTHER" id="PTHR34108">
    <property type="entry name" value="SEPTUM SITE-DETERMINING PROTEIN MINC"/>
    <property type="match status" value="1"/>
</dbReference>
<evidence type="ECO:0000256" key="4">
    <source>
        <dbReference type="ARBA" id="ARBA00023306"/>
    </source>
</evidence>